<keyword evidence="6 14" id="KW-0418">Kinase</keyword>
<evidence type="ECO:0000256" key="10">
    <source>
        <dbReference type="SAM" id="Phobius"/>
    </source>
</evidence>
<keyword evidence="15" id="KW-1185">Reference proteome</keyword>
<feature type="transmembrane region" description="Helical" evidence="10">
    <location>
        <begin position="196"/>
        <end position="218"/>
    </location>
</feature>
<dbReference type="InterPro" id="IPR003594">
    <property type="entry name" value="HATPase_dom"/>
</dbReference>
<dbReference type="GO" id="GO:0016020">
    <property type="term" value="C:membrane"/>
    <property type="evidence" value="ECO:0007669"/>
    <property type="project" value="InterPro"/>
</dbReference>
<feature type="transmembrane region" description="Helical" evidence="10">
    <location>
        <begin position="41"/>
        <end position="66"/>
    </location>
</feature>
<evidence type="ECO:0000259" key="12">
    <source>
        <dbReference type="Pfam" id="PF07730"/>
    </source>
</evidence>
<keyword evidence="4" id="KW-0808">Transferase</keyword>
<dbReference type="GO" id="GO:0046983">
    <property type="term" value="F:protein dimerization activity"/>
    <property type="evidence" value="ECO:0007669"/>
    <property type="project" value="InterPro"/>
</dbReference>
<comment type="catalytic activity">
    <reaction evidence="1">
        <text>ATP + protein L-histidine = ADP + protein N-phospho-L-histidine.</text>
        <dbReference type="EC" id="2.7.13.3"/>
    </reaction>
</comment>
<dbReference type="Pfam" id="PF13796">
    <property type="entry name" value="Sensor"/>
    <property type="match status" value="1"/>
</dbReference>
<evidence type="ECO:0000256" key="7">
    <source>
        <dbReference type="ARBA" id="ARBA00022840"/>
    </source>
</evidence>
<feature type="region of interest" description="Disordered" evidence="9">
    <location>
        <begin position="1"/>
        <end position="25"/>
    </location>
</feature>
<dbReference type="GO" id="GO:0000155">
    <property type="term" value="F:phosphorelay sensor kinase activity"/>
    <property type="evidence" value="ECO:0007669"/>
    <property type="project" value="InterPro"/>
</dbReference>
<keyword evidence="7" id="KW-0067">ATP-binding</keyword>
<keyword evidence="5" id="KW-0547">Nucleotide-binding</keyword>
<feature type="compositionally biased region" description="Low complexity" evidence="9">
    <location>
        <begin position="368"/>
        <end position="384"/>
    </location>
</feature>
<evidence type="ECO:0000313" key="14">
    <source>
        <dbReference type="EMBL" id="KJE19544.1"/>
    </source>
</evidence>
<keyword evidence="3" id="KW-0597">Phosphoprotein</keyword>
<reference evidence="14 15" key="2">
    <citation type="journal article" date="2016" name="Genome Announc.">
        <title>Permanent Draft Genome Sequences for Two Variants of Frankia sp. Strain CpI1, the First Frankia Strain Isolated from Root Nodules of Comptonia peregrina.</title>
        <authorList>
            <person name="Oshone R."/>
            <person name="Hurst S.G.IV."/>
            <person name="Abebe-Akele F."/>
            <person name="Simpson S."/>
            <person name="Morris K."/>
            <person name="Thomas W.K."/>
            <person name="Tisa L.S."/>
        </authorList>
    </citation>
    <scope>NUCLEOTIDE SEQUENCE [LARGE SCALE GENOMIC DNA]</scope>
    <source>
        <strain evidence="15">CpI1-S</strain>
    </source>
</reference>
<feature type="domain" description="Putative sensor" evidence="13">
    <location>
        <begin position="48"/>
        <end position="233"/>
    </location>
</feature>
<evidence type="ECO:0000313" key="15">
    <source>
        <dbReference type="Proteomes" id="UP000032545"/>
    </source>
</evidence>
<feature type="domain" description="Signal transduction histidine kinase subgroup 3 dimerisation and phosphoacceptor" evidence="12">
    <location>
        <begin position="262"/>
        <end position="329"/>
    </location>
</feature>
<dbReference type="CDD" id="cd16917">
    <property type="entry name" value="HATPase_UhpB-NarQ-NarX-like"/>
    <property type="match status" value="1"/>
</dbReference>
<reference evidence="15" key="1">
    <citation type="submission" date="2015-02" db="EMBL/GenBank/DDBJ databases">
        <title>Draft Genome of Frankia sp. CpI1-S.</title>
        <authorList>
            <person name="Oshone R.T."/>
            <person name="Ngom M."/>
            <person name="Ghodhbane-Gtari F."/>
            <person name="Gtari M."/>
            <person name="Morris K."/>
            <person name="Thomas K."/>
            <person name="Sen A."/>
            <person name="Tisa L.S."/>
        </authorList>
    </citation>
    <scope>NUCLEOTIDE SEQUENCE [LARGE SCALE GENOMIC DNA]</scope>
    <source>
        <strain evidence="15">CpI1-S</strain>
    </source>
</reference>
<feature type="transmembrane region" description="Helical" evidence="10">
    <location>
        <begin position="72"/>
        <end position="92"/>
    </location>
</feature>
<feature type="compositionally biased region" description="Gly residues" evidence="9">
    <location>
        <begin position="11"/>
        <end position="25"/>
    </location>
</feature>
<comment type="caution">
    <text evidence="14">The sequence shown here is derived from an EMBL/GenBank/DDBJ whole genome shotgun (WGS) entry which is preliminary data.</text>
</comment>
<feature type="transmembrane region" description="Helical" evidence="10">
    <location>
        <begin position="141"/>
        <end position="158"/>
    </location>
</feature>
<dbReference type="Pfam" id="PF02518">
    <property type="entry name" value="HATPase_c"/>
    <property type="match status" value="1"/>
</dbReference>
<dbReference type="GO" id="GO:0005524">
    <property type="term" value="F:ATP binding"/>
    <property type="evidence" value="ECO:0007669"/>
    <property type="project" value="UniProtKB-KW"/>
</dbReference>
<dbReference type="AlphaFoldDB" id="A0A0D8B6I1"/>
<feature type="region of interest" description="Disordered" evidence="9">
    <location>
        <begin position="356"/>
        <end position="393"/>
    </location>
</feature>
<dbReference type="InterPro" id="IPR036890">
    <property type="entry name" value="HATPase_C_sf"/>
</dbReference>
<evidence type="ECO:0000256" key="8">
    <source>
        <dbReference type="ARBA" id="ARBA00023012"/>
    </source>
</evidence>
<dbReference type="PATRIC" id="fig|1502723.3.peg.7135"/>
<protein>
    <recommendedName>
        <fullName evidence="2">histidine kinase</fullName>
        <ecNumber evidence="2">2.7.13.3</ecNumber>
    </recommendedName>
</protein>
<evidence type="ECO:0000256" key="6">
    <source>
        <dbReference type="ARBA" id="ARBA00022777"/>
    </source>
</evidence>
<evidence type="ECO:0000256" key="3">
    <source>
        <dbReference type="ARBA" id="ARBA00022553"/>
    </source>
</evidence>
<evidence type="ECO:0000256" key="5">
    <source>
        <dbReference type="ARBA" id="ARBA00022741"/>
    </source>
</evidence>
<evidence type="ECO:0000259" key="11">
    <source>
        <dbReference type="Pfam" id="PF02518"/>
    </source>
</evidence>
<evidence type="ECO:0000256" key="4">
    <source>
        <dbReference type="ARBA" id="ARBA00022679"/>
    </source>
</evidence>
<dbReference type="Proteomes" id="UP000032545">
    <property type="component" value="Unassembled WGS sequence"/>
</dbReference>
<dbReference type="InterPro" id="IPR011712">
    <property type="entry name" value="Sig_transdc_His_kin_sub3_dim/P"/>
</dbReference>
<dbReference type="EC" id="2.7.13.3" evidence="2"/>
<feature type="domain" description="Histidine kinase/HSP90-like ATPase" evidence="11">
    <location>
        <begin position="408"/>
        <end position="487"/>
    </location>
</feature>
<accession>A0A0D8B6I1</accession>
<evidence type="ECO:0000256" key="9">
    <source>
        <dbReference type="SAM" id="MobiDB-lite"/>
    </source>
</evidence>
<dbReference type="EMBL" id="JYFN01000098">
    <property type="protein sequence ID" value="KJE19544.1"/>
    <property type="molecule type" value="Genomic_DNA"/>
</dbReference>
<gene>
    <name evidence="14" type="ORF">FF36_06169</name>
</gene>
<dbReference type="Pfam" id="PF07730">
    <property type="entry name" value="HisKA_3"/>
    <property type="match status" value="1"/>
</dbReference>
<keyword evidence="10" id="KW-1133">Transmembrane helix</keyword>
<keyword evidence="10" id="KW-0812">Transmembrane</keyword>
<feature type="transmembrane region" description="Helical" evidence="10">
    <location>
        <begin position="164"/>
        <end position="184"/>
    </location>
</feature>
<dbReference type="SUPFAM" id="SSF55874">
    <property type="entry name" value="ATPase domain of HSP90 chaperone/DNA topoisomerase II/histidine kinase"/>
    <property type="match status" value="1"/>
</dbReference>
<dbReference type="InterPro" id="IPR050482">
    <property type="entry name" value="Sensor_HK_TwoCompSys"/>
</dbReference>
<dbReference type="PANTHER" id="PTHR24421">
    <property type="entry name" value="NITRATE/NITRITE SENSOR PROTEIN NARX-RELATED"/>
    <property type="match status" value="1"/>
</dbReference>
<dbReference type="Gene3D" id="3.30.565.10">
    <property type="entry name" value="Histidine kinase-like ATPase, C-terminal domain"/>
    <property type="match status" value="1"/>
</dbReference>
<keyword evidence="8" id="KW-0902">Two-component regulatory system</keyword>
<organism evidence="14 15">
    <name type="scientific">Frankia torreyi</name>
    <dbReference type="NCBI Taxonomy" id="1856"/>
    <lineage>
        <taxon>Bacteria</taxon>
        <taxon>Bacillati</taxon>
        <taxon>Actinomycetota</taxon>
        <taxon>Actinomycetes</taxon>
        <taxon>Frankiales</taxon>
        <taxon>Frankiaceae</taxon>
        <taxon>Frankia</taxon>
    </lineage>
</organism>
<sequence length="489" mass="51619">MSPVQATDGAGRFGGPAGSGRSAGSGRGVLPVLRRTYAGPAWAGTAFVALTGAVALPVFLAVLVPILLGVPLLLLALIGVPLIWFSLVVASLSTRFDAWRFETMLGRRLPLRRSPVRDPDRRSGLVGRFGAELRRLRAGGSWLNVLYVLVVAPLFGWFGGWLLFAAWGGGLAFLFFPAYGYALAGGDRIFGQYLGYGGAVALHVGLGVAALLAAPWLARGLTAAHYLAARWLLSPRGEELLAQRVEDLESSRAGMVAAAAAERRRIERDLHDGAQQRLVAVAMTLGRAQARFAEDPDAAAGLVAEAHAETKRALAELRDLARGIHPSVLTDRGLDAALSGLAARCPVPVTVDVDLDPARRGEAPPGRGDAPPGWSDDPPGWSDDPAWRRDDPAWRRDPDAEAVAYFFVAEALTNIARHARASQARVVVRRGGGRLTVEVADDGRGGARESGGSGLTGLRDRARAVDGRFSLTSPPGAGTTVRLELPCAS</sequence>
<evidence type="ECO:0000259" key="13">
    <source>
        <dbReference type="Pfam" id="PF13796"/>
    </source>
</evidence>
<dbReference type="Gene3D" id="1.20.5.1930">
    <property type="match status" value="1"/>
</dbReference>
<dbReference type="InterPro" id="IPR025828">
    <property type="entry name" value="Put_sensor_dom"/>
</dbReference>
<dbReference type="PANTHER" id="PTHR24421:SF10">
    <property type="entry name" value="NITRATE_NITRITE SENSOR PROTEIN NARQ"/>
    <property type="match status" value="1"/>
</dbReference>
<evidence type="ECO:0000256" key="2">
    <source>
        <dbReference type="ARBA" id="ARBA00012438"/>
    </source>
</evidence>
<proteinExistence type="predicted"/>
<evidence type="ECO:0000256" key="1">
    <source>
        <dbReference type="ARBA" id="ARBA00000085"/>
    </source>
</evidence>
<keyword evidence="10" id="KW-0472">Membrane</keyword>
<name>A0A0D8B6I1_9ACTN</name>